<gene>
    <name evidence="8" type="ORF">AB870_11240</name>
</gene>
<dbReference type="EMBL" id="CP011807">
    <property type="protein sequence ID" value="AKM30558.1"/>
    <property type="molecule type" value="Genomic_DNA"/>
</dbReference>
<dbReference type="InterPro" id="IPR050189">
    <property type="entry name" value="MFS_Efflux_Transporters"/>
</dbReference>
<feature type="transmembrane region" description="Helical" evidence="6">
    <location>
        <begin position="313"/>
        <end position="334"/>
    </location>
</feature>
<dbReference type="InterPro" id="IPR036259">
    <property type="entry name" value="MFS_trans_sf"/>
</dbReference>
<dbReference type="SUPFAM" id="SSF103473">
    <property type="entry name" value="MFS general substrate transporter"/>
    <property type="match status" value="1"/>
</dbReference>
<dbReference type="InterPro" id="IPR011701">
    <property type="entry name" value="MFS"/>
</dbReference>
<keyword evidence="3 6" id="KW-0812">Transmembrane</keyword>
<keyword evidence="4 6" id="KW-1133">Transmembrane helix</keyword>
<evidence type="ECO:0000313" key="8">
    <source>
        <dbReference type="EMBL" id="AKM30558.1"/>
    </source>
</evidence>
<feature type="transmembrane region" description="Helical" evidence="6">
    <location>
        <begin position="104"/>
        <end position="124"/>
    </location>
</feature>
<feature type="transmembrane region" description="Helical" evidence="6">
    <location>
        <begin position="136"/>
        <end position="154"/>
    </location>
</feature>
<feature type="transmembrane region" description="Helical" evidence="6">
    <location>
        <begin position="253"/>
        <end position="270"/>
    </location>
</feature>
<dbReference type="PANTHER" id="PTHR43124">
    <property type="entry name" value="PURINE EFFLUX PUMP PBUE"/>
    <property type="match status" value="1"/>
</dbReference>
<dbReference type="InterPro" id="IPR020846">
    <property type="entry name" value="MFS_dom"/>
</dbReference>
<evidence type="ECO:0000256" key="5">
    <source>
        <dbReference type="ARBA" id="ARBA00023136"/>
    </source>
</evidence>
<feature type="transmembrane region" description="Helical" evidence="6">
    <location>
        <begin position="79"/>
        <end position="98"/>
    </location>
</feature>
<organism evidence="8 9">
    <name type="scientific">Pandoraea faecigallinarum</name>
    <dbReference type="NCBI Taxonomy" id="656179"/>
    <lineage>
        <taxon>Bacteria</taxon>
        <taxon>Pseudomonadati</taxon>
        <taxon>Pseudomonadota</taxon>
        <taxon>Betaproteobacteria</taxon>
        <taxon>Burkholderiales</taxon>
        <taxon>Burkholderiaceae</taxon>
        <taxon>Pandoraea</taxon>
    </lineage>
</organism>
<evidence type="ECO:0000256" key="3">
    <source>
        <dbReference type="ARBA" id="ARBA00022692"/>
    </source>
</evidence>
<name>A0A0H3WVA9_9BURK</name>
<sequence length="394" mass="42082">MRHGESAMTPTSAIILTSALTALSALPLDVMLPSFVSIANAYETSVDSIASLVGYFAITFSVAQLIVGPLSDQVGRRRVLLIGLLIAAFGAVGGALAQSYASHAMFRVVQAVGCSCFILAQAIIQDTFPGGTGLRARIFNVTFGGLCIAGSPLLGVTLQEHFGWQASFWLFAVISIGVLLHSARYLTDTPRTQHREPSDYAKLYWQLANHRAFLTYTLIGTIAFSCHFSFIILSPNLFFDILEFTSHDYAKVLLLYGGTYLLGGFLADRVAKRIAVQRQVQLGISMVGIASALMIALYFGLGDHAATAMVPMLVATLGTTLIRPAAATLAMALFENYAGTAAAASGAIRFFVAGTLSIGLSNIPLSKFLLLTLLLLASYGACATISCRWRAWRS</sequence>
<feature type="transmembrane region" description="Helical" evidence="6">
    <location>
        <begin position="369"/>
        <end position="389"/>
    </location>
</feature>
<dbReference type="PANTHER" id="PTHR43124:SF3">
    <property type="entry name" value="CHLORAMPHENICOL EFFLUX PUMP RV0191"/>
    <property type="match status" value="1"/>
</dbReference>
<dbReference type="GO" id="GO:0005886">
    <property type="term" value="C:plasma membrane"/>
    <property type="evidence" value="ECO:0007669"/>
    <property type="project" value="UniProtKB-SubCell"/>
</dbReference>
<reference evidence="8" key="1">
    <citation type="submission" date="2016-06" db="EMBL/GenBank/DDBJ databases">
        <title>Complete Genome Sequence of Pandoraea faecigallinarum DSM-23572.</title>
        <authorList>
            <person name="Yong D."/>
            <person name="Ee R."/>
            <person name="Lim Y.-L."/>
            <person name="Yin W.-F."/>
            <person name="Chan K.-G."/>
        </authorList>
    </citation>
    <scope>NUCLEOTIDE SEQUENCE</scope>
    <source>
        <strain evidence="8">DSM 23572</strain>
    </source>
</reference>
<keyword evidence="2" id="KW-1003">Cell membrane</keyword>
<feature type="transmembrane region" description="Helical" evidence="6">
    <location>
        <begin position="346"/>
        <end position="363"/>
    </location>
</feature>
<dbReference type="GO" id="GO:0022857">
    <property type="term" value="F:transmembrane transporter activity"/>
    <property type="evidence" value="ECO:0007669"/>
    <property type="project" value="InterPro"/>
</dbReference>
<feature type="transmembrane region" description="Helical" evidence="6">
    <location>
        <begin position="212"/>
        <end position="233"/>
    </location>
</feature>
<feature type="transmembrane region" description="Helical" evidence="6">
    <location>
        <begin position="49"/>
        <end position="67"/>
    </location>
</feature>
<evidence type="ECO:0000256" key="4">
    <source>
        <dbReference type="ARBA" id="ARBA00022989"/>
    </source>
</evidence>
<evidence type="ECO:0000313" key="9">
    <source>
        <dbReference type="Proteomes" id="UP000035651"/>
    </source>
</evidence>
<feature type="transmembrane region" description="Helical" evidence="6">
    <location>
        <begin position="282"/>
        <end position="301"/>
    </location>
</feature>
<dbReference type="PATRIC" id="fig|656179.3.peg.2385"/>
<keyword evidence="9" id="KW-1185">Reference proteome</keyword>
<accession>A0A0H3WVA9</accession>
<comment type="subcellular location">
    <subcellularLocation>
        <location evidence="1">Cell membrane</location>
        <topology evidence="1">Multi-pass membrane protein</topology>
    </subcellularLocation>
</comment>
<protein>
    <recommendedName>
        <fullName evidence="7">Major facilitator superfamily (MFS) profile domain-containing protein</fullName>
    </recommendedName>
</protein>
<evidence type="ECO:0000256" key="6">
    <source>
        <dbReference type="SAM" id="Phobius"/>
    </source>
</evidence>
<evidence type="ECO:0000256" key="1">
    <source>
        <dbReference type="ARBA" id="ARBA00004651"/>
    </source>
</evidence>
<dbReference type="PROSITE" id="PS00216">
    <property type="entry name" value="SUGAR_TRANSPORT_1"/>
    <property type="match status" value="1"/>
</dbReference>
<keyword evidence="5 6" id="KW-0472">Membrane</keyword>
<dbReference type="AlphaFoldDB" id="A0A0H3WVA9"/>
<dbReference type="Proteomes" id="UP000035651">
    <property type="component" value="Chromosome"/>
</dbReference>
<dbReference type="Gene3D" id="1.20.1720.10">
    <property type="entry name" value="Multidrug resistance protein D"/>
    <property type="match status" value="1"/>
</dbReference>
<evidence type="ECO:0000256" key="2">
    <source>
        <dbReference type="ARBA" id="ARBA00022475"/>
    </source>
</evidence>
<evidence type="ECO:0000259" key="7">
    <source>
        <dbReference type="PROSITE" id="PS50850"/>
    </source>
</evidence>
<dbReference type="InterPro" id="IPR005829">
    <property type="entry name" value="Sugar_transporter_CS"/>
</dbReference>
<dbReference type="Pfam" id="PF07690">
    <property type="entry name" value="MFS_1"/>
    <property type="match status" value="1"/>
</dbReference>
<proteinExistence type="predicted"/>
<dbReference type="KEGG" id="pfg:AB870_11240"/>
<feature type="transmembrane region" description="Helical" evidence="6">
    <location>
        <begin position="166"/>
        <end position="186"/>
    </location>
</feature>
<dbReference type="PROSITE" id="PS50850">
    <property type="entry name" value="MFS"/>
    <property type="match status" value="1"/>
</dbReference>
<feature type="domain" description="Major facilitator superfamily (MFS) profile" evidence="7">
    <location>
        <begin position="13"/>
        <end position="394"/>
    </location>
</feature>